<gene>
    <name evidence="1" type="ORF">HDF14_004596</name>
</gene>
<protein>
    <submittedName>
        <fullName evidence="1">Hydrolase of the HAD superfamily</fullName>
    </submittedName>
</protein>
<dbReference type="EMBL" id="JACHEB010000012">
    <property type="protein sequence ID" value="MBB5330959.1"/>
    <property type="molecule type" value="Genomic_DNA"/>
</dbReference>
<dbReference type="CDD" id="cd02603">
    <property type="entry name" value="HAD_sEH-N_like"/>
    <property type="match status" value="1"/>
</dbReference>
<keyword evidence="1" id="KW-0378">Hydrolase</keyword>
<keyword evidence="2" id="KW-1185">Reference proteome</keyword>
<dbReference type="AlphaFoldDB" id="A0A9X0QIW4"/>
<dbReference type="RefSeq" id="WP_183980836.1">
    <property type="nucleotide sequence ID" value="NZ_JACHEB010000012.1"/>
</dbReference>
<dbReference type="NCBIfam" id="TIGR01509">
    <property type="entry name" value="HAD-SF-IA-v3"/>
    <property type="match status" value="1"/>
</dbReference>
<dbReference type="SUPFAM" id="SSF56784">
    <property type="entry name" value="HAD-like"/>
    <property type="match status" value="1"/>
</dbReference>
<dbReference type="InterPro" id="IPR006439">
    <property type="entry name" value="HAD-SF_hydro_IA"/>
</dbReference>
<organism evidence="1 2">
    <name type="scientific">Tunturiibacter gelidiferens</name>
    <dbReference type="NCBI Taxonomy" id="3069689"/>
    <lineage>
        <taxon>Bacteria</taxon>
        <taxon>Pseudomonadati</taxon>
        <taxon>Acidobacteriota</taxon>
        <taxon>Terriglobia</taxon>
        <taxon>Terriglobales</taxon>
        <taxon>Acidobacteriaceae</taxon>
        <taxon>Tunturiibacter</taxon>
    </lineage>
</organism>
<dbReference type="PANTHER" id="PTHR43611">
    <property type="entry name" value="ALPHA-D-GLUCOSE 1-PHOSPHATE PHOSPHATASE"/>
    <property type="match status" value="1"/>
</dbReference>
<name>A0A9X0QIW4_9BACT</name>
<dbReference type="InterPro" id="IPR023214">
    <property type="entry name" value="HAD_sf"/>
</dbReference>
<proteinExistence type="predicted"/>
<evidence type="ECO:0000313" key="2">
    <source>
        <dbReference type="Proteomes" id="UP000535182"/>
    </source>
</evidence>
<dbReference type="GO" id="GO:0016787">
    <property type="term" value="F:hydrolase activity"/>
    <property type="evidence" value="ECO:0007669"/>
    <property type="project" value="UniProtKB-KW"/>
</dbReference>
<reference evidence="1 2" key="1">
    <citation type="submission" date="2020-08" db="EMBL/GenBank/DDBJ databases">
        <title>Genomic Encyclopedia of Type Strains, Phase IV (KMG-V): Genome sequencing to study the core and pangenomes of soil and plant-associated prokaryotes.</title>
        <authorList>
            <person name="Whitman W."/>
        </authorList>
    </citation>
    <scope>NUCLEOTIDE SEQUENCE [LARGE SCALE GENOMIC DNA]</scope>
    <source>
        <strain evidence="1 2">X5P2</strain>
    </source>
</reference>
<comment type="caution">
    <text evidence="1">The sequence shown here is derived from an EMBL/GenBank/DDBJ whole genome shotgun (WGS) entry which is preliminary data.</text>
</comment>
<sequence>MPPIKAVLFDYGMVLSGPPDPTAWARMLSLTGLSEEILHREYWAHRHAYDRGDLNAESFWHTAASGAGIVLTPQQFADLVAADTDYWSTLNPPMLAWVSELQRAGIPTGILSNMPDAMEAGLRARHAWIESFDHHIWSHAVNLAKPELEIYLHAAQGLQTPPENILFLDDRSENIEAAIAAGMQAIQYSTHPAFEQEMHARGLDYLLQLERNTASQNGKL</sequence>
<dbReference type="InterPro" id="IPR036412">
    <property type="entry name" value="HAD-like_sf"/>
</dbReference>
<dbReference type="Pfam" id="PF00702">
    <property type="entry name" value="Hydrolase"/>
    <property type="match status" value="1"/>
</dbReference>
<accession>A0A9X0QIW4</accession>
<dbReference type="PANTHER" id="PTHR43611:SF3">
    <property type="entry name" value="FLAVIN MONONUCLEOTIDE HYDROLASE 1, CHLOROPLATIC"/>
    <property type="match status" value="1"/>
</dbReference>
<dbReference type="Gene3D" id="3.40.50.1000">
    <property type="entry name" value="HAD superfamily/HAD-like"/>
    <property type="match status" value="1"/>
</dbReference>
<evidence type="ECO:0000313" key="1">
    <source>
        <dbReference type="EMBL" id="MBB5330959.1"/>
    </source>
</evidence>
<dbReference type="SFLD" id="SFLDS00003">
    <property type="entry name" value="Haloacid_Dehalogenase"/>
    <property type="match status" value="1"/>
</dbReference>
<dbReference type="Proteomes" id="UP000535182">
    <property type="component" value="Unassembled WGS sequence"/>
</dbReference>
<dbReference type="SFLD" id="SFLDG01129">
    <property type="entry name" value="C1.5:_HAD__Beta-PGM__Phosphata"/>
    <property type="match status" value="1"/>
</dbReference>